<keyword evidence="4" id="KW-0472">Membrane</keyword>
<dbReference type="GO" id="GO:0016020">
    <property type="term" value="C:membrane"/>
    <property type="evidence" value="ECO:0007669"/>
    <property type="project" value="UniProtKB-SubCell"/>
</dbReference>
<dbReference type="GeneID" id="20678199"/>
<dbReference type="InParanoid" id="W4JVE6"/>
<keyword evidence="2" id="KW-0812">Transmembrane</keyword>
<reference evidence="6 7" key="1">
    <citation type="journal article" date="2012" name="New Phytol.">
        <title>Insight into trade-off between wood decay and parasitism from the genome of a fungal forest pathogen.</title>
        <authorList>
            <person name="Olson A."/>
            <person name="Aerts A."/>
            <person name="Asiegbu F."/>
            <person name="Belbahri L."/>
            <person name="Bouzid O."/>
            <person name="Broberg A."/>
            <person name="Canback B."/>
            <person name="Coutinho P.M."/>
            <person name="Cullen D."/>
            <person name="Dalman K."/>
            <person name="Deflorio G."/>
            <person name="van Diepen L.T."/>
            <person name="Dunand C."/>
            <person name="Duplessis S."/>
            <person name="Durling M."/>
            <person name="Gonthier P."/>
            <person name="Grimwood J."/>
            <person name="Fossdal C.G."/>
            <person name="Hansson D."/>
            <person name="Henrissat B."/>
            <person name="Hietala A."/>
            <person name="Himmelstrand K."/>
            <person name="Hoffmeister D."/>
            <person name="Hogberg N."/>
            <person name="James T.Y."/>
            <person name="Karlsson M."/>
            <person name="Kohler A."/>
            <person name="Kues U."/>
            <person name="Lee Y.H."/>
            <person name="Lin Y.C."/>
            <person name="Lind M."/>
            <person name="Lindquist E."/>
            <person name="Lombard V."/>
            <person name="Lucas S."/>
            <person name="Lunden K."/>
            <person name="Morin E."/>
            <person name="Murat C."/>
            <person name="Park J."/>
            <person name="Raffaello T."/>
            <person name="Rouze P."/>
            <person name="Salamov A."/>
            <person name="Schmutz J."/>
            <person name="Solheim H."/>
            <person name="Stahlberg J."/>
            <person name="Velez H."/>
            <person name="de Vries R.P."/>
            <person name="Wiebenga A."/>
            <person name="Woodward S."/>
            <person name="Yakovlev I."/>
            <person name="Garbelotto M."/>
            <person name="Martin F."/>
            <person name="Grigoriev I.V."/>
            <person name="Stenlid J."/>
        </authorList>
    </citation>
    <scope>NUCLEOTIDE SEQUENCE [LARGE SCALE GENOMIC DNA]</scope>
    <source>
        <strain evidence="6 7">TC 32-1</strain>
    </source>
</reference>
<name>W4JVE6_HETIT</name>
<dbReference type="eggNOG" id="ENOG502SI5I">
    <property type="taxonomic scope" value="Eukaryota"/>
</dbReference>
<comment type="subcellular location">
    <subcellularLocation>
        <location evidence="1">Membrane</location>
        <topology evidence="1">Multi-pass membrane protein</topology>
    </subcellularLocation>
</comment>
<evidence type="ECO:0000313" key="6">
    <source>
        <dbReference type="EMBL" id="ETW77548.1"/>
    </source>
</evidence>
<dbReference type="RefSeq" id="XP_009550483.1">
    <property type="nucleotide sequence ID" value="XM_009552188.1"/>
</dbReference>
<accession>W4JVE6</accession>
<dbReference type="InterPro" id="IPR032805">
    <property type="entry name" value="Wax_synthase_dom"/>
</dbReference>
<keyword evidence="7" id="KW-1185">Reference proteome</keyword>
<gene>
    <name evidence="6" type="ORF">HETIRDRAFT_51982</name>
</gene>
<dbReference type="OrthoDB" id="1077582at2759"/>
<organism evidence="6 7">
    <name type="scientific">Heterobasidion irregulare (strain TC 32-1)</name>
    <dbReference type="NCBI Taxonomy" id="747525"/>
    <lineage>
        <taxon>Eukaryota</taxon>
        <taxon>Fungi</taxon>
        <taxon>Dikarya</taxon>
        <taxon>Basidiomycota</taxon>
        <taxon>Agaricomycotina</taxon>
        <taxon>Agaricomycetes</taxon>
        <taxon>Russulales</taxon>
        <taxon>Bondarzewiaceae</taxon>
        <taxon>Heterobasidion</taxon>
        <taxon>Heterobasidion annosum species complex</taxon>
    </lineage>
</organism>
<dbReference type="EMBL" id="KI925463">
    <property type="protein sequence ID" value="ETW77548.1"/>
    <property type="molecule type" value="Genomic_DNA"/>
</dbReference>
<feature type="non-terminal residue" evidence="6">
    <location>
        <position position="1"/>
    </location>
</feature>
<evidence type="ECO:0000256" key="4">
    <source>
        <dbReference type="ARBA" id="ARBA00023136"/>
    </source>
</evidence>
<evidence type="ECO:0000313" key="7">
    <source>
        <dbReference type="Proteomes" id="UP000030671"/>
    </source>
</evidence>
<dbReference type="HOGENOM" id="CLU_1528747_0_0_1"/>
<dbReference type="Pfam" id="PF13813">
    <property type="entry name" value="MBOAT_2"/>
    <property type="match status" value="1"/>
</dbReference>
<sequence>LEPLFSLQGPEARSITSQGPLLLYVNIVAYMCTPYGMMNMQHSLILAVNVALGISHASAWPDPYGSRVDAYTVRNFWGKTWHQMMRRYISFIGRFFSSLFRFQRGTPLSSYTQLYIGFIVSGIMHTAGGDAMVGYKYLGASLPSFLVRPLAITLEDLVIASASKAGFQSTRLAKFL</sequence>
<dbReference type="AlphaFoldDB" id="W4JVE6"/>
<dbReference type="Proteomes" id="UP000030671">
    <property type="component" value="Unassembled WGS sequence"/>
</dbReference>
<evidence type="ECO:0000256" key="3">
    <source>
        <dbReference type="ARBA" id="ARBA00022989"/>
    </source>
</evidence>
<proteinExistence type="predicted"/>
<evidence type="ECO:0000259" key="5">
    <source>
        <dbReference type="Pfam" id="PF13813"/>
    </source>
</evidence>
<protein>
    <recommendedName>
        <fullName evidence="5">Wax synthase domain-containing protein</fullName>
    </recommendedName>
</protein>
<dbReference type="KEGG" id="hir:HETIRDRAFT_51982"/>
<evidence type="ECO:0000256" key="2">
    <source>
        <dbReference type="ARBA" id="ARBA00022692"/>
    </source>
</evidence>
<feature type="domain" description="Wax synthase" evidence="5">
    <location>
        <begin position="60"/>
        <end position="132"/>
    </location>
</feature>
<keyword evidence="3" id="KW-1133">Transmembrane helix</keyword>
<evidence type="ECO:0000256" key="1">
    <source>
        <dbReference type="ARBA" id="ARBA00004141"/>
    </source>
</evidence>